<dbReference type="VEuPathDB" id="FungiDB:RhiirA1_454763"/>
<feature type="domain" description="VLIG-type G" evidence="1">
    <location>
        <begin position="130"/>
        <end position="344"/>
    </location>
</feature>
<evidence type="ECO:0000259" key="1">
    <source>
        <dbReference type="PROSITE" id="PS51717"/>
    </source>
</evidence>
<dbReference type="Pfam" id="PF25683">
    <property type="entry name" value="URGCP_GTPase"/>
    <property type="match status" value="1"/>
</dbReference>
<dbReference type="InterPro" id="IPR030383">
    <property type="entry name" value="G_VLIG_dom"/>
</dbReference>
<reference evidence="2 3" key="1">
    <citation type="submission" date="2016-04" db="EMBL/GenBank/DDBJ databases">
        <title>Genome analyses suggest a sexual origin of heterokaryosis in a supposedly ancient asexual fungus.</title>
        <authorList>
            <person name="Ropars J."/>
            <person name="Sedzielewska K."/>
            <person name="Noel J."/>
            <person name="Charron P."/>
            <person name="Farinelli L."/>
            <person name="Marton T."/>
            <person name="Kruger M."/>
            <person name="Pelin A."/>
            <person name="Brachmann A."/>
            <person name="Corradi N."/>
        </authorList>
    </citation>
    <scope>NUCLEOTIDE SEQUENCE [LARGE SCALE GENOMIC DNA]</scope>
    <source>
        <strain evidence="2 3">A5</strain>
    </source>
</reference>
<dbReference type="PROSITE" id="PS51717">
    <property type="entry name" value="G_VLIG"/>
    <property type="match status" value="1"/>
</dbReference>
<dbReference type="PANTHER" id="PTHR22796:SF1">
    <property type="entry name" value="VWFA DOMAIN-CONTAINING PROTEIN"/>
    <property type="match status" value="1"/>
</dbReference>
<dbReference type="AlphaFoldDB" id="A0A2N0PIY4"/>
<gene>
    <name evidence="2" type="ORF">RhiirA5_419077</name>
</gene>
<comment type="caution">
    <text evidence="2">The sequence shown here is derived from an EMBL/GenBank/DDBJ whole genome shotgun (WGS) entry which is preliminary data.</text>
</comment>
<name>A0A2N0PIY4_9GLOM</name>
<sequence length="450" mass="51912">MPDSKNKLDEFKGQIPKKHELYLGESLKFADDIEIKSMRLKSQQLINFIKENTCRHIKLNDMQLQRKQQSDDGLKIWKNNFELQKIQALAHLEREISRLSMTESSKARAPANYLMVIRELFKHICKKFSKLRIFVISILGLQSSRKSTLLNALFACRFAVSVGRCTVGSFYAAIIFGKRFIRTTYYLSFVLIDTEGLGAPEKMNDPESEKKIESVVTIARLEKVRLAPGIYILQHTSERNEAKISEAIEAFRDTAPKIANDKDIEIGISNTDCLQTLDKRIRSGQLLKQFRPFKNGATAYSPPSEQYHDDVVTLCNSIINDCKNLQNRIEFSKIGLQIPVLSVKCEECEECEKTNKENAELEKYLQRKNNKECEKETKQTIKKYIKLNHRSVLTKLTQMLGANFIRKGISSEALDIINERLENILRNILREGFSDQQREQEVSKIWSSFL</sequence>
<accession>A0A2N0PIY4</accession>
<proteinExistence type="predicted"/>
<dbReference type="PANTHER" id="PTHR22796">
    <property type="entry name" value="URG4-RELATED"/>
    <property type="match status" value="1"/>
</dbReference>
<reference evidence="2 3" key="2">
    <citation type="submission" date="2017-09" db="EMBL/GenBank/DDBJ databases">
        <title>Extensive intraspecific genome diversity in a model arbuscular mycorrhizal fungus.</title>
        <authorList>
            <person name="Chen E.C."/>
            <person name="Morin E."/>
            <person name="Beaudet D."/>
            <person name="Noel J."/>
            <person name="Ndikumana S."/>
            <person name="Charron P."/>
            <person name="St-Onge C."/>
            <person name="Giorgi J."/>
            <person name="Grigoriev I.V."/>
            <person name="Roux C."/>
            <person name="Martin F.M."/>
            <person name="Corradi N."/>
        </authorList>
    </citation>
    <scope>NUCLEOTIDE SEQUENCE [LARGE SCALE GENOMIC DNA]</scope>
    <source>
        <strain evidence="2 3">A5</strain>
    </source>
</reference>
<protein>
    <recommendedName>
        <fullName evidence="1">VLIG-type G domain-containing protein</fullName>
    </recommendedName>
</protein>
<dbReference type="InterPro" id="IPR027417">
    <property type="entry name" value="P-loop_NTPase"/>
</dbReference>
<evidence type="ECO:0000313" key="3">
    <source>
        <dbReference type="Proteomes" id="UP000232722"/>
    </source>
</evidence>
<dbReference type="Proteomes" id="UP000232722">
    <property type="component" value="Unassembled WGS sequence"/>
</dbReference>
<evidence type="ECO:0000313" key="2">
    <source>
        <dbReference type="EMBL" id="PKC06785.1"/>
    </source>
</evidence>
<dbReference type="Gene3D" id="3.40.50.300">
    <property type="entry name" value="P-loop containing nucleotide triphosphate hydrolases"/>
    <property type="match status" value="1"/>
</dbReference>
<dbReference type="SUPFAM" id="SSF52540">
    <property type="entry name" value="P-loop containing nucleoside triphosphate hydrolases"/>
    <property type="match status" value="1"/>
</dbReference>
<organism evidence="2 3">
    <name type="scientific">Rhizophagus irregularis</name>
    <dbReference type="NCBI Taxonomy" id="588596"/>
    <lineage>
        <taxon>Eukaryota</taxon>
        <taxon>Fungi</taxon>
        <taxon>Fungi incertae sedis</taxon>
        <taxon>Mucoromycota</taxon>
        <taxon>Glomeromycotina</taxon>
        <taxon>Glomeromycetes</taxon>
        <taxon>Glomerales</taxon>
        <taxon>Glomeraceae</taxon>
        <taxon>Rhizophagus</taxon>
    </lineage>
</organism>
<dbReference type="GO" id="GO:0005525">
    <property type="term" value="F:GTP binding"/>
    <property type="evidence" value="ECO:0007669"/>
    <property type="project" value="InterPro"/>
</dbReference>
<dbReference type="EMBL" id="LLXJ01000715">
    <property type="protein sequence ID" value="PKC06785.1"/>
    <property type="molecule type" value="Genomic_DNA"/>
</dbReference>